<keyword evidence="2" id="KW-1185">Reference proteome</keyword>
<dbReference type="Proteomes" id="UP000821865">
    <property type="component" value="Chromosome 4"/>
</dbReference>
<protein>
    <submittedName>
        <fullName evidence="1">Uncharacterized protein</fullName>
    </submittedName>
</protein>
<name>A0ACB8CXI0_DERSI</name>
<evidence type="ECO:0000313" key="1">
    <source>
        <dbReference type="EMBL" id="KAH7953978.1"/>
    </source>
</evidence>
<gene>
    <name evidence="1" type="ORF">HPB49_014683</name>
</gene>
<organism evidence="1 2">
    <name type="scientific">Dermacentor silvarum</name>
    <name type="common">Tick</name>
    <dbReference type="NCBI Taxonomy" id="543639"/>
    <lineage>
        <taxon>Eukaryota</taxon>
        <taxon>Metazoa</taxon>
        <taxon>Ecdysozoa</taxon>
        <taxon>Arthropoda</taxon>
        <taxon>Chelicerata</taxon>
        <taxon>Arachnida</taxon>
        <taxon>Acari</taxon>
        <taxon>Parasitiformes</taxon>
        <taxon>Ixodida</taxon>
        <taxon>Ixodoidea</taxon>
        <taxon>Ixodidae</taxon>
        <taxon>Rhipicephalinae</taxon>
        <taxon>Dermacentor</taxon>
    </lineage>
</organism>
<reference evidence="1" key="1">
    <citation type="submission" date="2020-05" db="EMBL/GenBank/DDBJ databases">
        <title>Large-scale comparative analyses of tick genomes elucidate their genetic diversity and vector capacities.</title>
        <authorList>
            <person name="Jia N."/>
            <person name="Wang J."/>
            <person name="Shi W."/>
            <person name="Du L."/>
            <person name="Sun Y."/>
            <person name="Zhan W."/>
            <person name="Jiang J."/>
            <person name="Wang Q."/>
            <person name="Zhang B."/>
            <person name="Ji P."/>
            <person name="Sakyi L.B."/>
            <person name="Cui X."/>
            <person name="Yuan T."/>
            <person name="Jiang B."/>
            <person name="Yang W."/>
            <person name="Lam T.T.-Y."/>
            <person name="Chang Q."/>
            <person name="Ding S."/>
            <person name="Wang X."/>
            <person name="Zhu J."/>
            <person name="Ruan X."/>
            <person name="Zhao L."/>
            <person name="Wei J."/>
            <person name="Que T."/>
            <person name="Du C."/>
            <person name="Cheng J."/>
            <person name="Dai P."/>
            <person name="Han X."/>
            <person name="Huang E."/>
            <person name="Gao Y."/>
            <person name="Liu J."/>
            <person name="Shao H."/>
            <person name="Ye R."/>
            <person name="Li L."/>
            <person name="Wei W."/>
            <person name="Wang X."/>
            <person name="Wang C."/>
            <person name="Yang T."/>
            <person name="Huo Q."/>
            <person name="Li W."/>
            <person name="Guo W."/>
            <person name="Chen H."/>
            <person name="Zhou L."/>
            <person name="Ni X."/>
            <person name="Tian J."/>
            <person name="Zhou Y."/>
            <person name="Sheng Y."/>
            <person name="Liu T."/>
            <person name="Pan Y."/>
            <person name="Xia L."/>
            <person name="Li J."/>
            <person name="Zhao F."/>
            <person name="Cao W."/>
        </authorList>
    </citation>
    <scope>NUCLEOTIDE SEQUENCE</scope>
    <source>
        <strain evidence="1">Dsil-2018</strain>
    </source>
</reference>
<comment type="caution">
    <text evidence="1">The sequence shown here is derived from an EMBL/GenBank/DDBJ whole genome shotgun (WGS) entry which is preliminary data.</text>
</comment>
<accession>A0ACB8CXI0</accession>
<sequence>MVDAWRLVRCGKYTHAKSEIVLDCENVVIGRNVEPKYRLDSVNISRQHACLRYSKHGLWEITDLRSHNGVFVNGARIPASHRVTLHEGDVIGFGKPAPSGDDVFVFALEKKCLSVAVKNELPDSPTSASPASDAVLLSDEDDIVVTKVVCAKRRLTVSTSSNCAAATHCPSPPAHNAAPPLVTTKNKPVDGDGRLSYAGSAVSTSPAVGAAHIDVPPTAGMARFSISPHQQVPGTAVAIVIKAEPSDAVGRVKIERDCESTDSRSTSSRDTSHSRSSLPVGLTFAPAASNRNPVKVTDRALPPHAPGTYIKQEVPEPFAEIEDVPIREPTGVPIYIKQDPDCLAREQAQNVEKAVVTHAHQNDDCNLGIDFEIKKEPEEAEEIISNDADVEAGIPWSCSNDITEERKTVPVCSVAEDKELEKRLVWNESDSEQPTSTDKEQSENDFFPALSQDFSEDDALPAKIKRRSAPTGASSLSSTHRLALQGKVNRSPKKKSSLKEKLMKSMKHRIPMAGGGSAVQKKDGEMLPKSSSAAECEDGLKKSHYKGRFQSRAARLLSTEEPSKPAASTSKRKQVRMAKPFNNMQTVPHRVEAVRPLDVCAERAKQLSPSRYSMQLLPEKGKAPKASDVSVETPNHMCPSWNATKIPPQLENAPMSNAVSTETTNRLSSSLKKCALIPQVNNFTSADSSVQGKACFSVPRFKQAVRISRLAMGSTVHTATSGDPPVDAQRPAALPLIPVPMDPEPMDIDVIPEPMDIDVSERRSRVHFHIEEPSGKTDEQRAEFAQRVRASLKKKKFEQSQKSKINLGVFISFILNWKVQWLKEQLHSAVLPPLLDMGKFRGKRFMYSNLEEYKLVNYHFLCLEVWQSLFRSWREHFARTTRMTFSSAVMHHVCPPGDSMILTCVVLVTPEQMHKSLYPFEGHLVRLDLRIRDQEKAALPAFGFVTKHKFLRDPRARNSTIPDLLQSVYTDGCIPVTLHIQVRTRPVTLDFGKLQRLSVVGKITPALRQMEAVLELEKSAFADCIVRPNVSHFWCQKGVPVSSSFRENFNHEQEQVISSAVAAMRVNGSEPRIMILHGPPGTGKTHTVVGVVTEILLYNSKQTMLIVAPSNAAVDEIGRRLLAHRQWQYRQRVPAEQVLKVVRIGQNSMVHPEVRGICLDELLQKNIQKDEIERCREYDQTISALEIEVKRCADKKYQLERSACQDVRAFRRLEFQITHLQSQIQQAKEKKKLITDSNARQFRNANERKLVILRNAHVILSTLNSCRSRLMEEAFGRNSSHNFSCVLLDEATQCTEVEALLSLQYQTSRLILVGDPMQLPATVMSQDAVDRGFQESLFERFYNYLKQEADSKPIFTLNEQRRMHSEICHFPSKYFYNGNLRPVLGLDAKYASCPLTPYLVFNIKDSPEVSETTSTSWLNRGEAAFVARLCLAISQHVVNVSLGVITPYQAQKTAIIEQLRESFAPEAATFDVNTVDGFQGQERDVIVLSCVRAHNPRGNIGFVADARRLNVAITRAKKALYICGHLDSLKDSEEWRALISDACHRSKVMDISAKCSSDLLADIIKKPHITGP</sequence>
<dbReference type="EMBL" id="CM023473">
    <property type="protein sequence ID" value="KAH7953978.1"/>
    <property type="molecule type" value="Genomic_DNA"/>
</dbReference>
<evidence type="ECO:0000313" key="2">
    <source>
        <dbReference type="Proteomes" id="UP000821865"/>
    </source>
</evidence>
<proteinExistence type="predicted"/>